<comment type="subcellular location">
    <subcellularLocation>
        <location evidence="1">Membrane</location>
        <topology evidence="1">Multi-pass membrane protein</topology>
    </subcellularLocation>
</comment>
<dbReference type="GO" id="GO:0033188">
    <property type="term" value="F:sphingomyelin synthase activity"/>
    <property type="evidence" value="ECO:0007669"/>
    <property type="project" value="TreeGrafter"/>
</dbReference>
<protein>
    <recommendedName>
        <fullName evidence="10">Sphingomyelin synthase-like domain-containing protein</fullName>
    </recommendedName>
</protein>
<dbReference type="PANTHER" id="PTHR21290">
    <property type="entry name" value="SPHINGOMYELIN SYNTHETASE"/>
    <property type="match status" value="1"/>
</dbReference>
<evidence type="ECO:0000256" key="8">
    <source>
        <dbReference type="ARBA" id="ARBA00023136"/>
    </source>
</evidence>
<dbReference type="GO" id="GO:0005886">
    <property type="term" value="C:plasma membrane"/>
    <property type="evidence" value="ECO:0007669"/>
    <property type="project" value="TreeGrafter"/>
</dbReference>
<evidence type="ECO:0000256" key="5">
    <source>
        <dbReference type="ARBA" id="ARBA00022919"/>
    </source>
</evidence>
<evidence type="ECO:0000256" key="3">
    <source>
        <dbReference type="ARBA" id="ARBA00022679"/>
    </source>
</evidence>
<feature type="transmembrane region" description="Helical" evidence="9">
    <location>
        <begin position="139"/>
        <end position="160"/>
    </location>
</feature>
<feature type="transmembrane region" description="Helical" evidence="9">
    <location>
        <begin position="215"/>
        <end position="237"/>
    </location>
</feature>
<sequence>MNENNEIKDLKPLSSSHEVLHLDETPKAYGSDLTNVEMQSCVFDFLSRFTILFFNLYSSSAFIIPNPQNDHKLISYIIKVCYEVITLSPSLFKDQVFSLTVIIFTLFYVVILICYGMVIAVRYRYGYVQSEFSLKLWIVIHRLLMPLPGMLIGHYMGFYLVQLTMNLHSVPILLISLITGLLWIWGCFASTFIYNSTRQNRNGDSCQIHHNYTTFLNFIYFLPLLNSLMPGFISSFIDSNYDSFIYFVISSLISICNIVFILYKRPFTTIGMNCSIIFMFLGRIPISLHWMIKEKYCDHYEFGLIFLFALLVAISFISAGLACFMKKSNSNNDENKENRESIGNNEITMMENDSIIQNPNGELDNANADTRSFPFNYISFQIQDVVNIIFLAISTFTMMLFNAFAAQRVPEVPALPDLIHDKFHVANALRLDSSYGSFQFSNIAVMTLSIMIICFFLAYPRMFNFRKMIFIYSILAIVRAFSFLVTTLPPPCAGVANCPCADSNVLKSLREEKAIVIASAWLFGLGMFLKYPECGDLIISGHTMFIWLAARTVMDMVTKTIPNPLRCLICGSILALVITAMVYIIISRNHYTIDVWFGFLFPETLWILYSTLQVTASYPPSIEDSVLTKLIRWMEKRKYPLVKSILRTDTI</sequence>
<comment type="similarity">
    <text evidence="2">Belongs to the sphingomyelin synthase family.</text>
</comment>
<evidence type="ECO:0000313" key="12">
    <source>
        <dbReference type="Proteomes" id="UP000179807"/>
    </source>
</evidence>
<organism evidence="11 12">
    <name type="scientific">Tritrichomonas foetus</name>
    <dbReference type="NCBI Taxonomy" id="1144522"/>
    <lineage>
        <taxon>Eukaryota</taxon>
        <taxon>Metamonada</taxon>
        <taxon>Parabasalia</taxon>
        <taxon>Tritrichomonadida</taxon>
        <taxon>Tritrichomonadidae</taxon>
        <taxon>Tritrichomonas</taxon>
    </lineage>
</organism>
<dbReference type="Pfam" id="PF14360">
    <property type="entry name" value="PAP2_C"/>
    <property type="match status" value="1"/>
</dbReference>
<comment type="caution">
    <text evidence="11">The sequence shown here is derived from an EMBL/GenBank/DDBJ whole genome shotgun (WGS) entry which is preliminary data.</text>
</comment>
<keyword evidence="8 9" id="KW-0472">Membrane</keyword>
<dbReference type="GO" id="GO:0047493">
    <property type="term" value="F:ceramide cholinephosphotransferase activity"/>
    <property type="evidence" value="ECO:0007669"/>
    <property type="project" value="TreeGrafter"/>
</dbReference>
<feature type="transmembrane region" description="Helical" evidence="9">
    <location>
        <begin position="270"/>
        <end position="292"/>
    </location>
</feature>
<feature type="domain" description="Sphingomyelin synthase-like" evidence="10">
    <location>
        <begin position="533"/>
        <end position="610"/>
    </location>
</feature>
<name>A0A1J4KSI0_9EUKA</name>
<dbReference type="GO" id="GO:0005789">
    <property type="term" value="C:endoplasmic reticulum membrane"/>
    <property type="evidence" value="ECO:0007669"/>
    <property type="project" value="TreeGrafter"/>
</dbReference>
<keyword evidence="3" id="KW-0808">Transferase</keyword>
<feature type="transmembrane region" description="Helical" evidence="9">
    <location>
        <begin position="172"/>
        <end position="194"/>
    </location>
</feature>
<evidence type="ECO:0000313" key="11">
    <source>
        <dbReference type="EMBL" id="OHT12764.1"/>
    </source>
</evidence>
<reference evidence="11" key="1">
    <citation type="submission" date="2016-10" db="EMBL/GenBank/DDBJ databases">
        <authorList>
            <person name="Benchimol M."/>
            <person name="Almeida L.G."/>
            <person name="Vasconcelos A.T."/>
            <person name="Perreira-Neves A."/>
            <person name="Rosa I.A."/>
            <person name="Tasca T."/>
            <person name="Bogo M.R."/>
            <person name="de Souza W."/>
        </authorList>
    </citation>
    <scope>NUCLEOTIDE SEQUENCE [LARGE SCALE GENOMIC DNA]</scope>
    <source>
        <strain evidence="11">K</strain>
    </source>
</reference>
<keyword evidence="12" id="KW-1185">Reference proteome</keyword>
<evidence type="ECO:0000256" key="4">
    <source>
        <dbReference type="ARBA" id="ARBA00022692"/>
    </source>
</evidence>
<dbReference type="RefSeq" id="XP_068365900.1">
    <property type="nucleotide sequence ID" value="XM_068499513.1"/>
</dbReference>
<dbReference type="InterPro" id="IPR025749">
    <property type="entry name" value="Sphingomyelin_synth-like_dom"/>
</dbReference>
<dbReference type="Proteomes" id="UP000179807">
    <property type="component" value="Unassembled WGS sequence"/>
</dbReference>
<dbReference type="AlphaFoldDB" id="A0A1J4KSI0"/>
<evidence type="ECO:0000256" key="6">
    <source>
        <dbReference type="ARBA" id="ARBA00022989"/>
    </source>
</evidence>
<dbReference type="GO" id="GO:0000139">
    <property type="term" value="C:Golgi membrane"/>
    <property type="evidence" value="ECO:0007669"/>
    <property type="project" value="TreeGrafter"/>
</dbReference>
<dbReference type="EMBL" id="MLAK01000556">
    <property type="protein sequence ID" value="OHT12764.1"/>
    <property type="molecule type" value="Genomic_DNA"/>
</dbReference>
<evidence type="ECO:0000256" key="7">
    <source>
        <dbReference type="ARBA" id="ARBA00023098"/>
    </source>
</evidence>
<feature type="transmembrane region" description="Helical" evidence="9">
    <location>
        <begin position="243"/>
        <end position="263"/>
    </location>
</feature>
<dbReference type="PANTHER" id="PTHR21290:SF25">
    <property type="entry name" value="SPHINGOMYELIN SYNTHASE-RELATED PROTEIN 1"/>
    <property type="match status" value="1"/>
</dbReference>
<keyword evidence="5" id="KW-0746">Sphingolipid metabolism</keyword>
<gene>
    <name evidence="11" type="ORF">TRFO_17310</name>
</gene>
<feature type="transmembrane region" description="Helical" evidence="9">
    <location>
        <begin position="304"/>
        <end position="324"/>
    </location>
</feature>
<accession>A0A1J4KSI0</accession>
<dbReference type="VEuPathDB" id="TrichDB:TRFO_17310"/>
<feature type="transmembrane region" description="Helical" evidence="9">
    <location>
        <begin position="440"/>
        <end position="459"/>
    </location>
</feature>
<proteinExistence type="inferred from homology"/>
<feature type="transmembrane region" description="Helical" evidence="9">
    <location>
        <begin position="565"/>
        <end position="585"/>
    </location>
</feature>
<keyword evidence="6 9" id="KW-1133">Transmembrane helix</keyword>
<dbReference type="OrthoDB" id="422827at2759"/>
<keyword evidence="7" id="KW-0443">Lipid metabolism</keyword>
<dbReference type="GO" id="GO:0046513">
    <property type="term" value="P:ceramide biosynthetic process"/>
    <property type="evidence" value="ECO:0007669"/>
    <property type="project" value="TreeGrafter"/>
</dbReference>
<dbReference type="GeneID" id="94834217"/>
<evidence type="ECO:0000256" key="9">
    <source>
        <dbReference type="SAM" id="Phobius"/>
    </source>
</evidence>
<feature type="transmembrane region" description="Helical" evidence="9">
    <location>
        <begin position="96"/>
        <end position="118"/>
    </location>
</feature>
<feature type="transmembrane region" description="Helical" evidence="9">
    <location>
        <begin position="45"/>
        <end position="64"/>
    </location>
</feature>
<feature type="transmembrane region" description="Helical" evidence="9">
    <location>
        <begin position="385"/>
        <end position="406"/>
    </location>
</feature>
<evidence type="ECO:0000256" key="2">
    <source>
        <dbReference type="ARBA" id="ARBA00005441"/>
    </source>
</evidence>
<keyword evidence="4 9" id="KW-0812">Transmembrane</keyword>
<evidence type="ECO:0000259" key="10">
    <source>
        <dbReference type="Pfam" id="PF14360"/>
    </source>
</evidence>
<dbReference type="InterPro" id="IPR045221">
    <property type="entry name" value="Sphingomyelin_synth-like"/>
</dbReference>
<evidence type="ECO:0000256" key="1">
    <source>
        <dbReference type="ARBA" id="ARBA00004141"/>
    </source>
</evidence>